<dbReference type="Gene3D" id="3.90.550.10">
    <property type="entry name" value="Spore Coat Polysaccharide Biosynthesis Protein SpsA, Chain A"/>
    <property type="match status" value="1"/>
</dbReference>
<evidence type="ECO:0000313" key="3">
    <source>
        <dbReference type="Proteomes" id="UP000001401"/>
    </source>
</evidence>
<proteinExistence type="predicted"/>
<evidence type="ECO:0000313" key="2">
    <source>
        <dbReference type="EMBL" id="ADU32122.1"/>
    </source>
</evidence>
<dbReference type="KEGG" id="bco:Bcell_3883"/>
<feature type="domain" description="Glycosyltransferase 2-like" evidence="1">
    <location>
        <begin position="4"/>
        <end position="113"/>
    </location>
</feature>
<dbReference type="RefSeq" id="WP_013490452.1">
    <property type="nucleotide sequence ID" value="NC_014829.1"/>
</dbReference>
<dbReference type="EMBL" id="CP002394">
    <property type="protein sequence ID" value="ADU32122.1"/>
    <property type="molecule type" value="Genomic_DNA"/>
</dbReference>
<keyword evidence="2" id="KW-0808">Transferase</keyword>
<dbReference type="PANTHER" id="PTHR48090:SF7">
    <property type="entry name" value="RFBJ PROTEIN"/>
    <property type="match status" value="1"/>
</dbReference>
<keyword evidence="3" id="KW-1185">Reference proteome</keyword>
<dbReference type="OrthoDB" id="9810303at2"/>
<dbReference type="eggNOG" id="COG1215">
    <property type="taxonomic scope" value="Bacteria"/>
</dbReference>
<evidence type="ECO:0000259" key="1">
    <source>
        <dbReference type="Pfam" id="PF00535"/>
    </source>
</evidence>
<protein>
    <submittedName>
        <fullName evidence="2">Glycosyl transferase family 2</fullName>
    </submittedName>
</protein>
<dbReference type="Pfam" id="PF00535">
    <property type="entry name" value="Glycos_transf_2"/>
    <property type="match status" value="1"/>
</dbReference>
<sequence>MEFTIVIPAYNEGKSIGKVLAAIEQAVSDAEVIVVDDCSTDDTVQVASQFSHVRVIKQSTNGGPIEAIATGIVNASHDVVVTIDADGQHPVASIHDVVRPILNDQADIVLGVRNSLPRLGEKIIARFSGVSDATTGFKAMRKTEVENFKDDTAYGGMLLVKEKRLGKRIAEVPITVREREEGVSVHSNYNILKKSIRFAYWALFKK</sequence>
<organism evidence="2 3">
    <name type="scientific">Evansella cellulosilytica (strain ATCC 21833 / DSM 2522 / FERM P-1141 / JCM 9156 / N-4)</name>
    <name type="common">Bacillus cellulosilyticus</name>
    <dbReference type="NCBI Taxonomy" id="649639"/>
    <lineage>
        <taxon>Bacteria</taxon>
        <taxon>Bacillati</taxon>
        <taxon>Bacillota</taxon>
        <taxon>Bacilli</taxon>
        <taxon>Bacillales</taxon>
        <taxon>Bacillaceae</taxon>
        <taxon>Evansella</taxon>
    </lineage>
</organism>
<dbReference type="STRING" id="649639.Bcell_3883"/>
<name>E6TUX0_EVAC2</name>
<dbReference type="AlphaFoldDB" id="E6TUX0"/>
<dbReference type="InterPro" id="IPR050256">
    <property type="entry name" value="Glycosyltransferase_2"/>
</dbReference>
<gene>
    <name evidence="2" type="ordered locus">Bcell_3883</name>
</gene>
<dbReference type="InterPro" id="IPR001173">
    <property type="entry name" value="Glyco_trans_2-like"/>
</dbReference>
<dbReference type="SUPFAM" id="SSF53448">
    <property type="entry name" value="Nucleotide-diphospho-sugar transferases"/>
    <property type="match status" value="1"/>
</dbReference>
<reference evidence="2" key="1">
    <citation type="submission" date="2010-12" db="EMBL/GenBank/DDBJ databases">
        <title>Complete sequence of Bacillus cellulosilyticus DSM 2522.</title>
        <authorList>
            <consortium name="US DOE Joint Genome Institute"/>
            <person name="Lucas S."/>
            <person name="Copeland A."/>
            <person name="Lapidus A."/>
            <person name="Cheng J.-F."/>
            <person name="Bruce D."/>
            <person name="Goodwin L."/>
            <person name="Pitluck S."/>
            <person name="Chertkov O."/>
            <person name="Detter J.C."/>
            <person name="Han C."/>
            <person name="Tapia R."/>
            <person name="Land M."/>
            <person name="Hauser L."/>
            <person name="Jeffries C."/>
            <person name="Kyrpides N."/>
            <person name="Ivanova N."/>
            <person name="Mikhailova N."/>
            <person name="Brumm P."/>
            <person name="Mead D."/>
            <person name="Woyke T."/>
        </authorList>
    </citation>
    <scope>NUCLEOTIDE SEQUENCE [LARGE SCALE GENOMIC DNA]</scope>
    <source>
        <strain evidence="2">DSM 2522</strain>
    </source>
</reference>
<dbReference type="CDD" id="cd04179">
    <property type="entry name" value="DPM_DPG-synthase_like"/>
    <property type="match status" value="1"/>
</dbReference>
<dbReference type="HOGENOM" id="CLU_033536_7_4_9"/>
<dbReference type="Proteomes" id="UP000001401">
    <property type="component" value="Chromosome"/>
</dbReference>
<dbReference type="InterPro" id="IPR029044">
    <property type="entry name" value="Nucleotide-diphossugar_trans"/>
</dbReference>
<dbReference type="PANTHER" id="PTHR48090">
    <property type="entry name" value="UNDECAPRENYL-PHOSPHATE 4-DEOXY-4-FORMAMIDO-L-ARABINOSE TRANSFERASE-RELATED"/>
    <property type="match status" value="1"/>
</dbReference>
<dbReference type="GO" id="GO:0016740">
    <property type="term" value="F:transferase activity"/>
    <property type="evidence" value="ECO:0007669"/>
    <property type="project" value="UniProtKB-KW"/>
</dbReference>
<accession>E6TUX0</accession>